<keyword evidence="2" id="KW-1185">Reference proteome</keyword>
<protein>
    <submittedName>
        <fullName evidence="1">Uncharacterized protein</fullName>
    </submittedName>
</protein>
<reference evidence="1" key="1">
    <citation type="submission" date="2022-04" db="EMBL/GenBank/DDBJ databases">
        <title>Genome of the entomopathogenic fungus Entomophthora muscae.</title>
        <authorList>
            <person name="Elya C."/>
            <person name="Lovett B.R."/>
            <person name="Lee E."/>
            <person name="Macias A.M."/>
            <person name="Hajek A.E."/>
            <person name="De Bivort B.L."/>
            <person name="Kasson M.T."/>
            <person name="De Fine Licht H.H."/>
            <person name="Stajich J.E."/>
        </authorList>
    </citation>
    <scope>NUCLEOTIDE SEQUENCE</scope>
    <source>
        <strain evidence="1">Berkeley</strain>
    </source>
</reference>
<proteinExistence type="predicted"/>
<gene>
    <name evidence="1" type="ORF">DSO57_1035108</name>
</gene>
<dbReference type="Proteomes" id="UP001165960">
    <property type="component" value="Unassembled WGS sequence"/>
</dbReference>
<dbReference type="EMBL" id="QTSX02003854">
    <property type="protein sequence ID" value="KAJ9067836.1"/>
    <property type="molecule type" value="Genomic_DNA"/>
</dbReference>
<evidence type="ECO:0000313" key="2">
    <source>
        <dbReference type="Proteomes" id="UP001165960"/>
    </source>
</evidence>
<comment type="caution">
    <text evidence="1">The sequence shown here is derived from an EMBL/GenBank/DDBJ whole genome shotgun (WGS) entry which is preliminary data.</text>
</comment>
<sequence length="92" mass="10175">MAKKQRKAPDPYTDQSYPTKLGLLQLAPKFPQTQALDQPSYHSIQVSARMMHLWMHGKATLAQVLTSFSMNLQDGHWDPGGICMWSSSAGAG</sequence>
<organism evidence="1 2">
    <name type="scientific">Entomophthora muscae</name>
    <dbReference type="NCBI Taxonomy" id="34485"/>
    <lineage>
        <taxon>Eukaryota</taxon>
        <taxon>Fungi</taxon>
        <taxon>Fungi incertae sedis</taxon>
        <taxon>Zoopagomycota</taxon>
        <taxon>Entomophthoromycotina</taxon>
        <taxon>Entomophthoromycetes</taxon>
        <taxon>Entomophthorales</taxon>
        <taxon>Entomophthoraceae</taxon>
        <taxon>Entomophthora</taxon>
    </lineage>
</organism>
<name>A0ACC2T078_9FUNG</name>
<evidence type="ECO:0000313" key="1">
    <source>
        <dbReference type="EMBL" id="KAJ9067836.1"/>
    </source>
</evidence>
<accession>A0ACC2T078</accession>